<dbReference type="EMBL" id="JAOQJZ010000003">
    <property type="protein sequence ID" value="MCU6705132.1"/>
    <property type="molecule type" value="Genomic_DNA"/>
</dbReference>
<feature type="transmembrane region" description="Helical" evidence="13">
    <location>
        <begin position="291"/>
        <end position="309"/>
    </location>
</feature>
<keyword evidence="7" id="KW-1003">Cell membrane</keyword>
<feature type="transmembrane region" description="Helical" evidence="13">
    <location>
        <begin position="396"/>
        <end position="419"/>
    </location>
</feature>
<keyword evidence="8 13" id="KW-0812">Transmembrane</keyword>
<dbReference type="GO" id="GO:0005886">
    <property type="term" value="C:plasma membrane"/>
    <property type="evidence" value="ECO:0007669"/>
    <property type="project" value="UniProtKB-SubCell"/>
</dbReference>
<dbReference type="InterPro" id="IPR048279">
    <property type="entry name" value="MdtK-like"/>
</dbReference>
<dbReference type="RefSeq" id="WP_267300549.1">
    <property type="nucleotide sequence ID" value="NZ_JAOQJZ010000003.1"/>
</dbReference>
<protein>
    <recommendedName>
        <fullName evidence="4">Probable multidrug resistance protein NorM</fullName>
    </recommendedName>
    <alternativeName>
        <fullName evidence="12">Multidrug-efflux transporter</fullName>
    </alternativeName>
</protein>
<sequence>MLSESVDLKAEKKEFNRKFLSIIMPLLVSSIFSQCLTFIDQWMVSTLGSTAIAAVGVSTNFFSVYFTFLYGCNTGAGIYLTRYWGQKNIKDFQRIIWTAVTVTFTVGLVMCLAAMIFPDIIIRLFNRDPLVIEKAKPYMRIVAVSYLLDAICYAVSFCFRNIGNVKIPMIQGIGSMMFNMLFNYMFIFGKLGSPKLGVTGAALGTLAARIVELIGLLLYFFLSDNPIRKNLFKALKTLNVGLYKEYLKTSLPLCANDMLWSLGLSFYYMVYGTRGTEVYAGMSILNTMEMFAKLAIMGFAGACTIMLGIEMGSADMPKVYRYADRFNRVSIIAGLLSCSIIVALMLPVQHIYGIKGTLEGECVRNCMCVLAIYCIPNAVNCIKVEGIFRSGGDVKYLTLMDAGSIWMIGMPLTLILGLIFKVDIWYVYAAHIAIELFKLPLGQRRLRSRKWYHNVTEAVSSVENN</sequence>
<keyword evidence="9 13" id="KW-1133">Transmembrane helix</keyword>
<comment type="subcellular location">
    <subcellularLocation>
        <location evidence="2">Cell membrane</location>
        <topology evidence="2">Multi-pass membrane protein</topology>
    </subcellularLocation>
</comment>
<feature type="transmembrane region" description="Helical" evidence="13">
    <location>
        <begin position="201"/>
        <end position="222"/>
    </location>
</feature>
<accession>A0AAE3LJX9</accession>
<organism evidence="14 15">
    <name type="scientific">Hominimerdicola aceti</name>
    <dbReference type="NCBI Taxonomy" id="2981726"/>
    <lineage>
        <taxon>Bacteria</taxon>
        <taxon>Bacillati</taxon>
        <taxon>Bacillota</taxon>
        <taxon>Clostridia</taxon>
        <taxon>Eubacteriales</taxon>
        <taxon>Oscillospiraceae</taxon>
        <taxon>Hominimerdicola</taxon>
    </lineage>
</organism>
<evidence type="ECO:0000256" key="10">
    <source>
        <dbReference type="ARBA" id="ARBA00023065"/>
    </source>
</evidence>
<comment type="caution">
    <text evidence="14">The sequence shown here is derived from an EMBL/GenBank/DDBJ whole genome shotgun (WGS) entry which is preliminary data.</text>
</comment>
<feature type="transmembrane region" description="Helical" evidence="13">
    <location>
        <begin position="51"/>
        <end position="73"/>
    </location>
</feature>
<dbReference type="Proteomes" id="UP001208131">
    <property type="component" value="Unassembled WGS sequence"/>
</dbReference>
<feature type="transmembrane region" description="Helical" evidence="13">
    <location>
        <begin position="137"/>
        <end position="158"/>
    </location>
</feature>
<evidence type="ECO:0000256" key="3">
    <source>
        <dbReference type="ARBA" id="ARBA00010199"/>
    </source>
</evidence>
<dbReference type="NCBIfam" id="TIGR00797">
    <property type="entry name" value="matE"/>
    <property type="match status" value="1"/>
</dbReference>
<evidence type="ECO:0000256" key="13">
    <source>
        <dbReference type="SAM" id="Phobius"/>
    </source>
</evidence>
<dbReference type="Pfam" id="PF01554">
    <property type="entry name" value="MatE"/>
    <property type="match status" value="2"/>
</dbReference>
<name>A0AAE3LJX9_9FIRM</name>
<evidence type="ECO:0000256" key="6">
    <source>
        <dbReference type="ARBA" id="ARBA00022449"/>
    </source>
</evidence>
<dbReference type="PANTHER" id="PTHR43298:SF2">
    <property type="entry name" value="FMN_FAD EXPORTER YEEO-RELATED"/>
    <property type="match status" value="1"/>
</dbReference>
<dbReference type="GO" id="GO:0042910">
    <property type="term" value="F:xenobiotic transmembrane transporter activity"/>
    <property type="evidence" value="ECO:0007669"/>
    <property type="project" value="InterPro"/>
</dbReference>
<evidence type="ECO:0000256" key="7">
    <source>
        <dbReference type="ARBA" id="ARBA00022475"/>
    </source>
</evidence>
<keyword evidence="15" id="KW-1185">Reference proteome</keyword>
<keyword evidence="10" id="KW-0406">Ion transport</keyword>
<comment type="function">
    <text evidence="1">Multidrug efflux pump.</text>
</comment>
<feature type="transmembrane region" description="Helical" evidence="13">
    <location>
        <begin position="170"/>
        <end position="189"/>
    </location>
</feature>
<dbReference type="CDD" id="cd13134">
    <property type="entry name" value="MATE_like_8"/>
    <property type="match status" value="1"/>
</dbReference>
<evidence type="ECO:0000256" key="8">
    <source>
        <dbReference type="ARBA" id="ARBA00022692"/>
    </source>
</evidence>
<dbReference type="InterPro" id="IPR002528">
    <property type="entry name" value="MATE_fam"/>
</dbReference>
<proteinExistence type="inferred from homology"/>
<feature type="transmembrane region" description="Helical" evidence="13">
    <location>
        <begin position="94"/>
        <end position="117"/>
    </location>
</feature>
<dbReference type="GO" id="GO:0006811">
    <property type="term" value="P:monoatomic ion transport"/>
    <property type="evidence" value="ECO:0007669"/>
    <property type="project" value="UniProtKB-KW"/>
</dbReference>
<evidence type="ECO:0000256" key="9">
    <source>
        <dbReference type="ARBA" id="ARBA00022989"/>
    </source>
</evidence>
<reference evidence="14 15" key="1">
    <citation type="journal article" date="2021" name="ISME Commun">
        <title>Automated analysis of genomic sequences facilitates high-throughput and comprehensive description of bacteria.</title>
        <authorList>
            <person name="Hitch T.C.A."/>
        </authorList>
    </citation>
    <scope>NUCLEOTIDE SEQUENCE [LARGE SCALE GENOMIC DNA]</scope>
    <source>
        <strain evidence="14 15">Sanger_31</strain>
    </source>
</reference>
<dbReference type="PIRSF" id="PIRSF006603">
    <property type="entry name" value="DinF"/>
    <property type="match status" value="1"/>
</dbReference>
<dbReference type="PANTHER" id="PTHR43298">
    <property type="entry name" value="MULTIDRUG RESISTANCE PROTEIN NORM-RELATED"/>
    <property type="match status" value="1"/>
</dbReference>
<comment type="similarity">
    <text evidence="3">Belongs to the multi antimicrobial extrusion (MATE) (TC 2.A.66.1) family.</text>
</comment>
<keyword evidence="5" id="KW-0813">Transport</keyword>
<dbReference type="AlphaFoldDB" id="A0AAE3LJX9"/>
<evidence type="ECO:0000256" key="12">
    <source>
        <dbReference type="ARBA" id="ARBA00031636"/>
    </source>
</evidence>
<evidence type="ECO:0000313" key="14">
    <source>
        <dbReference type="EMBL" id="MCU6705132.1"/>
    </source>
</evidence>
<gene>
    <name evidence="14" type="ORF">OCV57_04225</name>
</gene>
<evidence type="ECO:0000256" key="1">
    <source>
        <dbReference type="ARBA" id="ARBA00003408"/>
    </source>
</evidence>
<dbReference type="GO" id="GO:0015297">
    <property type="term" value="F:antiporter activity"/>
    <property type="evidence" value="ECO:0007669"/>
    <property type="project" value="UniProtKB-KW"/>
</dbReference>
<feature type="transmembrane region" description="Helical" evidence="13">
    <location>
        <begin position="329"/>
        <end position="348"/>
    </location>
</feature>
<evidence type="ECO:0000256" key="4">
    <source>
        <dbReference type="ARBA" id="ARBA00020268"/>
    </source>
</evidence>
<evidence type="ECO:0000256" key="5">
    <source>
        <dbReference type="ARBA" id="ARBA00022448"/>
    </source>
</evidence>
<dbReference type="InterPro" id="IPR050222">
    <property type="entry name" value="MATE_MdtK"/>
</dbReference>
<evidence type="ECO:0000313" key="15">
    <source>
        <dbReference type="Proteomes" id="UP001208131"/>
    </source>
</evidence>
<keyword evidence="11 13" id="KW-0472">Membrane</keyword>
<feature type="transmembrane region" description="Helical" evidence="13">
    <location>
        <begin position="19"/>
        <end position="39"/>
    </location>
</feature>
<evidence type="ECO:0000256" key="11">
    <source>
        <dbReference type="ARBA" id="ARBA00023136"/>
    </source>
</evidence>
<keyword evidence="6" id="KW-0050">Antiport</keyword>
<evidence type="ECO:0000256" key="2">
    <source>
        <dbReference type="ARBA" id="ARBA00004651"/>
    </source>
</evidence>